<gene>
    <name evidence="2" type="ORF">BD311DRAFT_677927</name>
</gene>
<feature type="region of interest" description="Disordered" evidence="1">
    <location>
        <begin position="443"/>
        <end position="465"/>
    </location>
</feature>
<organism evidence="2">
    <name type="scientific">Dichomitus squalens</name>
    <dbReference type="NCBI Taxonomy" id="114155"/>
    <lineage>
        <taxon>Eukaryota</taxon>
        <taxon>Fungi</taxon>
        <taxon>Dikarya</taxon>
        <taxon>Basidiomycota</taxon>
        <taxon>Agaricomycotina</taxon>
        <taxon>Agaricomycetes</taxon>
        <taxon>Polyporales</taxon>
        <taxon>Polyporaceae</taxon>
        <taxon>Dichomitus</taxon>
    </lineage>
</organism>
<accession>A0A4Q9M7L7</accession>
<sequence length="465" mass="53036">MRIRQEKAFEEYNTTFDRSVVSQWEDMIEAWNADPDQPDPYEEPVKSISTATMKLELAKEEEKEASQGLLPEHEVTPGVFLQVGLELEDQQRALRSRTASGTSILELAGLQEKRNMLSRRIQNWQSIQDVHMPMVAPLRNADLSSATDLAASPPAPPKAEDIKLWLPSALPPQLATADALRGLQEKERRLRLAQLSDSLEEIRRSRRILAGISDYTRKNVVGTGQRAVLRMRGLCSNFEKKQGRSVARYRAARSALSVLDPQGSWADTYKVLQDSDLHGPRSDDPTESFGRYAVSWIWLTPRTRPNDTADSHDTTTPERAEEFQVSMRLEWAQAKARAERWRENEQLVIEEMRRVIEFCGDRATWWRSQKGRRFNIDTTLQQGLSIYAEKQAAVCENLATRCASFWVDYLKSLGPLPSWILPYQTAARRVRPRRFKSALREVAADLSEEDHASEGKAMDEHGSEE</sequence>
<dbReference type="OrthoDB" id="2756259at2759"/>
<dbReference type="AlphaFoldDB" id="A0A4Q9M7L7"/>
<dbReference type="EMBL" id="ML143589">
    <property type="protein sequence ID" value="TBU21626.1"/>
    <property type="molecule type" value="Genomic_DNA"/>
</dbReference>
<evidence type="ECO:0000313" key="2">
    <source>
        <dbReference type="EMBL" id="TBU21626.1"/>
    </source>
</evidence>
<dbReference type="Proteomes" id="UP000292957">
    <property type="component" value="Unassembled WGS sequence"/>
</dbReference>
<protein>
    <submittedName>
        <fullName evidence="2">Uncharacterized protein</fullName>
    </submittedName>
</protein>
<proteinExistence type="predicted"/>
<name>A0A4Q9M7L7_9APHY</name>
<evidence type="ECO:0000256" key="1">
    <source>
        <dbReference type="SAM" id="MobiDB-lite"/>
    </source>
</evidence>
<reference evidence="2" key="1">
    <citation type="submission" date="2019-01" db="EMBL/GenBank/DDBJ databases">
        <title>Draft genome sequences of three monokaryotic isolates of the white-rot basidiomycete fungus Dichomitus squalens.</title>
        <authorList>
            <consortium name="DOE Joint Genome Institute"/>
            <person name="Lopez S.C."/>
            <person name="Andreopoulos B."/>
            <person name="Pangilinan J."/>
            <person name="Lipzen A."/>
            <person name="Riley R."/>
            <person name="Ahrendt S."/>
            <person name="Ng V."/>
            <person name="Barry K."/>
            <person name="Daum C."/>
            <person name="Grigoriev I.V."/>
            <person name="Hilden K.S."/>
            <person name="Makela M.R."/>
            <person name="de Vries R.P."/>
        </authorList>
    </citation>
    <scope>NUCLEOTIDE SEQUENCE [LARGE SCALE GENOMIC DNA]</scope>
    <source>
        <strain evidence="2">OM18370.1</strain>
    </source>
</reference>